<keyword evidence="1" id="KW-1133">Transmembrane helix</keyword>
<name>A0ABY5BCJ5_BURGL</name>
<dbReference type="Proteomes" id="UP001056386">
    <property type="component" value="Chromosome 1"/>
</dbReference>
<organism evidence="2 3">
    <name type="scientific">Burkholderia glumae</name>
    <name type="common">Pseudomonas glumae</name>
    <dbReference type="NCBI Taxonomy" id="337"/>
    <lineage>
        <taxon>Bacteria</taxon>
        <taxon>Pseudomonadati</taxon>
        <taxon>Pseudomonadota</taxon>
        <taxon>Betaproteobacteria</taxon>
        <taxon>Burkholderiales</taxon>
        <taxon>Burkholderiaceae</taxon>
        <taxon>Burkholderia</taxon>
    </lineage>
</organism>
<dbReference type="EMBL" id="CP099587">
    <property type="protein sequence ID" value="USS44647.1"/>
    <property type="molecule type" value="Genomic_DNA"/>
</dbReference>
<evidence type="ECO:0000313" key="2">
    <source>
        <dbReference type="EMBL" id="USS44647.1"/>
    </source>
</evidence>
<keyword evidence="1" id="KW-0812">Transmembrane</keyword>
<keyword evidence="3" id="KW-1185">Reference proteome</keyword>
<feature type="transmembrane region" description="Helical" evidence="1">
    <location>
        <begin position="6"/>
        <end position="26"/>
    </location>
</feature>
<evidence type="ECO:0000256" key="1">
    <source>
        <dbReference type="SAM" id="Phobius"/>
    </source>
</evidence>
<evidence type="ECO:0000313" key="3">
    <source>
        <dbReference type="Proteomes" id="UP001056386"/>
    </source>
</evidence>
<proteinExistence type="predicted"/>
<dbReference type="RefSeq" id="WP_252836695.1">
    <property type="nucleotide sequence ID" value="NZ_CP099587.1"/>
</dbReference>
<keyword evidence="1" id="KW-0472">Membrane</keyword>
<sequence length="45" mass="5108">MNLDHTTILVGAAVAAAAALLVRWCLRRFRAALKQMERDEHVHHD</sequence>
<reference evidence="2" key="1">
    <citation type="submission" date="2022-06" db="EMBL/GenBank/DDBJ databases">
        <title>Draft genome sequence of Burkholderia glumae strain GR20004 isolated from rice panicle showing bacterial panicle blight.</title>
        <authorList>
            <person name="Choi S.Y."/>
            <person name="Lee Y.H."/>
        </authorList>
    </citation>
    <scope>NUCLEOTIDE SEQUENCE</scope>
    <source>
        <strain evidence="2">GR20004</strain>
    </source>
</reference>
<gene>
    <name evidence="2" type="ORF">NFI99_23760</name>
</gene>
<protein>
    <submittedName>
        <fullName evidence="2">Uncharacterized protein</fullName>
    </submittedName>
</protein>
<accession>A0ABY5BCJ5</accession>